<dbReference type="EC" id="4.4.1.2" evidence="4"/>
<dbReference type="Proteomes" id="UP000467240">
    <property type="component" value="Unassembled WGS sequence"/>
</dbReference>
<keyword evidence="10" id="KW-0808">Transferase</keyword>
<dbReference type="InterPro" id="IPR054542">
    <property type="entry name" value="Cys_met_metab_PP"/>
</dbReference>
<dbReference type="Gene3D" id="3.40.640.10">
    <property type="entry name" value="Type I PLP-dependent aspartate aminotransferase-like (Major domain)"/>
    <property type="match status" value="1"/>
</dbReference>
<dbReference type="NCBIfam" id="TIGR02080">
    <property type="entry name" value="O_succ_thio_ly"/>
    <property type="match status" value="1"/>
</dbReference>
<dbReference type="GO" id="GO:0003962">
    <property type="term" value="F:cystathionine gamma-synthase activity"/>
    <property type="evidence" value="ECO:0007669"/>
    <property type="project" value="TreeGrafter"/>
</dbReference>
<proteinExistence type="inferred from homology"/>
<feature type="modified residue" description="N6-(pyridoxal phosphate)lysine" evidence="8">
    <location>
        <position position="200"/>
    </location>
</feature>
<dbReference type="PANTHER" id="PTHR11808:SF75">
    <property type="entry name" value="CYSTATHIONINE GAMMA-SYNTHASE"/>
    <property type="match status" value="1"/>
</dbReference>
<dbReference type="GO" id="GO:0047982">
    <property type="term" value="F:homocysteine desulfhydrase activity"/>
    <property type="evidence" value="ECO:0007669"/>
    <property type="project" value="UniProtKB-EC"/>
</dbReference>
<organism evidence="10 11">
    <name type="scientific">Pseudoclavibacter chungangensis</name>
    <dbReference type="NCBI Taxonomy" id="587635"/>
    <lineage>
        <taxon>Bacteria</taxon>
        <taxon>Bacillati</taxon>
        <taxon>Actinomycetota</taxon>
        <taxon>Actinomycetes</taxon>
        <taxon>Micrococcales</taxon>
        <taxon>Microbacteriaceae</taxon>
        <taxon>Pseudoclavibacter</taxon>
    </lineage>
</organism>
<sequence>MTEPSRLTRALHTGFHVDPVHGAVAPPLYLTSTFTFESLGEPREHDYTRSSNPTRDLFGEAVSELEGGAGGTVVASGMAASSLVVLSLVGPDDLVLVPQEAYGGTWRLFDTLAREGRLRVEFVDATDTERLTARIAAAKPRLVWVETPSNPLLRLTDIAAVSTAAHEAGALVVADNTFLTPLGQRPLELGADIVVHSATKFLNGHSDLVSGVVVAGTPELHARFRHWGNVLGVTGSPFDAYQALRGLRTLDVRWRRHLENTAAVVAAIADHPAVSAIHYPGLPDHPEHDLAGRQQDGYGALVSFELAGGRDAVARFLDGLQLFGLAVSLGGVESLVAHPETMTHASMSAEARERAGIGSGLVRLSIGIDTAEDLVADLLAGLDRAR</sequence>
<evidence type="ECO:0000256" key="1">
    <source>
        <dbReference type="ARBA" id="ARBA00001933"/>
    </source>
</evidence>
<dbReference type="FunFam" id="3.40.640.10:FF:000046">
    <property type="entry name" value="Cystathionine gamma-lyase"/>
    <property type="match status" value="1"/>
</dbReference>
<dbReference type="GO" id="GO:0018826">
    <property type="term" value="F:methionine gamma-lyase activity"/>
    <property type="evidence" value="ECO:0007669"/>
    <property type="project" value="UniProtKB-EC"/>
</dbReference>
<comment type="caution">
    <text evidence="10">The sequence shown here is derived from an EMBL/GenBank/DDBJ whole genome shotgun (WGS) entry which is preliminary data.</text>
</comment>
<reference evidence="10 11" key="1">
    <citation type="submission" date="2019-09" db="EMBL/GenBank/DDBJ databases">
        <title>Phylogeny of genus Pseudoclavibacter and closely related genus.</title>
        <authorList>
            <person name="Li Y."/>
        </authorList>
    </citation>
    <scope>NUCLEOTIDE SEQUENCE [LARGE SCALE GENOMIC DNA]</scope>
    <source>
        <strain evidence="10 11">DSM 23821</strain>
    </source>
</reference>
<evidence type="ECO:0000256" key="8">
    <source>
        <dbReference type="PIRSR" id="PIRSR001434-2"/>
    </source>
</evidence>
<dbReference type="Gene3D" id="3.90.1150.10">
    <property type="entry name" value="Aspartate Aminotransferase, domain 1"/>
    <property type="match status" value="1"/>
</dbReference>
<dbReference type="GO" id="GO:0004123">
    <property type="term" value="F:cystathionine gamma-lyase activity"/>
    <property type="evidence" value="ECO:0007669"/>
    <property type="project" value="TreeGrafter"/>
</dbReference>
<dbReference type="InterPro" id="IPR011821">
    <property type="entry name" value="O_succ_thio_ly"/>
</dbReference>
<evidence type="ECO:0000313" key="10">
    <source>
        <dbReference type="EMBL" id="KAB1657284.1"/>
    </source>
</evidence>
<dbReference type="GO" id="GO:0030170">
    <property type="term" value="F:pyridoxal phosphate binding"/>
    <property type="evidence" value="ECO:0007669"/>
    <property type="project" value="InterPro"/>
</dbReference>
<evidence type="ECO:0000256" key="6">
    <source>
        <dbReference type="ARBA" id="ARBA00048780"/>
    </source>
</evidence>
<dbReference type="RefSeq" id="WP_158040449.1">
    <property type="nucleotide sequence ID" value="NZ_JACCFV010000001.1"/>
</dbReference>
<evidence type="ECO:0000256" key="5">
    <source>
        <dbReference type="ARBA" id="ARBA00047199"/>
    </source>
</evidence>
<dbReference type="PROSITE" id="PS00868">
    <property type="entry name" value="CYS_MET_METAB_PP"/>
    <property type="match status" value="1"/>
</dbReference>
<comment type="similarity">
    <text evidence="2 9">Belongs to the trans-sulfuration enzymes family.</text>
</comment>
<dbReference type="PIRSF" id="PIRSF001434">
    <property type="entry name" value="CGS"/>
    <property type="match status" value="1"/>
</dbReference>
<dbReference type="GO" id="GO:0005737">
    <property type="term" value="C:cytoplasm"/>
    <property type="evidence" value="ECO:0007669"/>
    <property type="project" value="TreeGrafter"/>
</dbReference>
<evidence type="ECO:0000256" key="9">
    <source>
        <dbReference type="RuleBase" id="RU362118"/>
    </source>
</evidence>
<accession>A0A7J5BSJ5</accession>
<keyword evidence="3 8" id="KW-0663">Pyridoxal phosphate</keyword>
<dbReference type="InterPro" id="IPR015422">
    <property type="entry name" value="PyrdxlP-dep_Trfase_small"/>
</dbReference>
<gene>
    <name evidence="10" type="primary">metB</name>
    <name evidence="10" type="ORF">F8O01_08550</name>
</gene>
<dbReference type="GO" id="GO:0019346">
    <property type="term" value="P:transsulfuration"/>
    <property type="evidence" value="ECO:0007669"/>
    <property type="project" value="InterPro"/>
</dbReference>
<dbReference type="InterPro" id="IPR015421">
    <property type="entry name" value="PyrdxlP-dep_Trfase_major"/>
</dbReference>
<dbReference type="SUPFAM" id="SSF53383">
    <property type="entry name" value="PLP-dependent transferases"/>
    <property type="match status" value="1"/>
</dbReference>
<evidence type="ECO:0000313" key="11">
    <source>
        <dbReference type="Proteomes" id="UP000467240"/>
    </source>
</evidence>
<dbReference type="GO" id="GO:0019343">
    <property type="term" value="P:cysteine biosynthetic process via cystathionine"/>
    <property type="evidence" value="ECO:0007669"/>
    <property type="project" value="TreeGrafter"/>
</dbReference>
<comment type="catalytic activity">
    <reaction evidence="6">
        <text>L-homocysteine + H2O = 2-oxobutanoate + hydrogen sulfide + NH4(+) + H(+)</text>
        <dbReference type="Rhea" id="RHEA:14501"/>
        <dbReference type="ChEBI" id="CHEBI:15377"/>
        <dbReference type="ChEBI" id="CHEBI:15378"/>
        <dbReference type="ChEBI" id="CHEBI:16763"/>
        <dbReference type="ChEBI" id="CHEBI:28938"/>
        <dbReference type="ChEBI" id="CHEBI:29919"/>
        <dbReference type="ChEBI" id="CHEBI:58199"/>
        <dbReference type="EC" id="4.4.1.2"/>
    </reaction>
    <physiologicalReaction direction="left-to-right" evidence="6">
        <dbReference type="Rhea" id="RHEA:14502"/>
    </physiologicalReaction>
</comment>
<dbReference type="Pfam" id="PF01053">
    <property type="entry name" value="Cys_Met_Meta_PP"/>
    <property type="match status" value="1"/>
</dbReference>
<evidence type="ECO:0000256" key="2">
    <source>
        <dbReference type="ARBA" id="ARBA00009077"/>
    </source>
</evidence>
<dbReference type="InterPro" id="IPR000277">
    <property type="entry name" value="Cys/Met-Metab_PyrdxlP-dep_enz"/>
</dbReference>
<protein>
    <recommendedName>
        <fullName evidence="4">homocysteine desulfhydrase</fullName>
        <ecNumber evidence="4">4.4.1.2</ecNumber>
    </recommendedName>
    <alternativeName>
        <fullName evidence="5">Homocysteine desulfhydrase</fullName>
    </alternativeName>
</protein>
<dbReference type="InterPro" id="IPR015424">
    <property type="entry name" value="PyrdxlP-dep_Trfase"/>
</dbReference>
<comment type="cofactor">
    <cofactor evidence="1 9">
        <name>pyridoxal 5'-phosphate</name>
        <dbReference type="ChEBI" id="CHEBI:597326"/>
    </cofactor>
</comment>
<dbReference type="OrthoDB" id="9780685at2"/>
<dbReference type="CDD" id="cd00614">
    <property type="entry name" value="CGS_like"/>
    <property type="match status" value="1"/>
</dbReference>
<evidence type="ECO:0000256" key="3">
    <source>
        <dbReference type="ARBA" id="ARBA00022898"/>
    </source>
</evidence>
<dbReference type="PANTHER" id="PTHR11808">
    <property type="entry name" value="TRANS-SULFURATION ENZYME FAMILY MEMBER"/>
    <property type="match status" value="1"/>
</dbReference>
<dbReference type="AlphaFoldDB" id="A0A7J5BSJ5"/>
<evidence type="ECO:0000256" key="4">
    <source>
        <dbReference type="ARBA" id="ARBA00047175"/>
    </source>
</evidence>
<dbReference type="EMBL" id="WBJZ01000009">
    <property type="protein sequence ID" value="KAB1657284.1"/>
    <property type="molecule type" value="Genomic_DNA"/>
</dbReference>
<name>A0A7J5BSJ5_9MICO</name>
<evidence type="ECO:0000256" key="7">
    <source>
        <dbReference type="ARBA" id="ARBA00052699"/>
    </source>
</evidence>
<keyword evidence="11" id="KW-1185">Reference proteome</keyword>
<comment type="catalytic activity">
    <reaction evidence="7">
        <text>L-methionine + H2O = methanethiol + 2-oxobutanoate + NH4(+)</text>
        <dbReference type="Rhea" id="RHEA:23800"/>
        <dbReference type="ChEBI" id="CHEBI:15377"/>
        <dbReference type="ChEBI" id="CHEBI:16007"/>
        <dbReference type="ChEBI" id="CHEBI:16763"/>
        <dbReference type="ChEBI" id="CHEBI:28938"/>
        <dbReference type="ChEBI" id="CHEBI:57844"/>
        <dbReference type="EC" id="4.4.1.11"/>
    </reaction>
    <physiologicalReaction direction="left-to-right" evidence="7">
        <dbReference type="Rhea" id="RHEA:23801"/>
    </physiologicalReaction>
</comment>